<keyword evidence="1" id="KW-0732">Signal</keyword>
<reference evidence="2 3" key="1">
    <citation type="journal article" date="2018" name="Sci. Rep.">
        <title>Genomic signatures of local adaptation to the degree of environmental predictability in rotifers.</title>
        <authorList>
            <person name="Franch-Gras L."/>
            <person name="Hahn C."/>
            <person name="Garcia-Roger E.M."/>
            <person name="Carmona M.J."/>
            <person name="Serra M."/>
            <person name="Gomez A."/>
        </authorList>
    </citation>
    <scope>NUCLEOTIDE SEQUENCE [LARGE SCALE GENOMIC DNA]</scope>
    <source>
        <strain evidence="2">HYR1</strain>
    </source>
</reference>
<evidence type="ECO:0000313" key="2">
    <source>
        <dbReference type="EMBL" id="RNA21131.1"/>
    </source>
</evidence>
<evidence type="ECO:0000313" key="3">
    <source>
        <dbReference type="Proteomes" id="UP000276133"/>
    </source>
</evidence>
<comment type="caution">
    <text evidence="2">The sequence shown here is derived from an EMBL/GenBank/DDBJ whole genome shotgun (WGS) entry which is preliminary data.</text>
</comment>
<organism evidence="2 3">
    <name type="scientific">Brachionus plicatilis</name>
    <name type="common">Marine rotifer</name>
    <name type="synonym">Brachionus muelleri</name>
    <dbReference type="NCBI Taxonomy" id="10195"/>
    <lineage>
        <taxon>Eukaryota</taxon>
        <taxon>Metazoa</taxon>
        <taxon>Spiralia</taxon>
        <taxon>Gnathifera</taxon>
        <taxon>Rotifera</taxon>
        <taxon>Eurotatoria</taxon>
        <taxon>Monogononta</taxon>
        <taxon>Pseudotrocha</taxon>
        <taxon>Ploima</taxon>
        <taxon>Brachionidae</taxon>
        <taxon>Brachionus</taxon>
    </lineage>
</organism>
<dbReference type="Proteomes" id="UP000276133">
    <property type="component" value="Unassembled WGS sequence"/>
</dbReference>
<protein>
    <recommendedName>
        <fullName evidence="4">Secreted protein</fullName>
    </recommendedName>
</protein>
<proteinExistence type="predicted"/>
<evidence type="ECO:0008006" key="4">
    <source>
        <dbReference type="Google" id="ProtNLM"/>
    </source>
</evidence>
<dbReference type="EMBL" id="REGN01003726">
    <property type="protein sequence ID" value="RNA21131.1"/>
    <property type="molecule type" value="Genomic_DNA"/>
</dbReference>
<gene>
    <name evidence="2" type="ORF">BpHYR1_054064</name>
</gene>
<accession>A0A3M7RCE1</accession>
<dbReference type="AlphaFoldDB" id="A0A3M7RCE1"/>
<name>A0A3M7RCE1_BRAPC</name>
<keyword evidence="3" id="KW-1185">Reference proteome</keyword>
<evidence type="ECO:0000256" key="1">
    <source>
        <dbReference type="SAM" id="SignalP"/>
    </source>
</evidence>
<feature type="chain" id="PRO_5018244071" description="Secreted protein" evidence="1">
    <location>
        <begin position="19"/>
        <end position="113"/>
    </location>
</feature>
<sequence>MRVLQVTLALFASGQVNGQLAAEHLETVGVFERTKRRFNAREQNVRVVVFFERALDHLAVLAEQLLDLALAARERKVGHRELIVELSNVEIFAKKMNDSGEHEDGGDDDDYIS</sequence>
<feature type="signal peptide" evidence="1">
    <location>
        <begin position="1"/>
        <end position="18"/>
    </location>
</feature>